<proteinExistence type="predicted"/>
<protein>
    <submittedName>
        <fullName evidence="2">Uncharacterized protein</fullName>
    </submittedName>
</protein>
<name>A0ABT5HQ92_9CAUL</name>
<organism evidence="2 3">
    <name type="scientific">Asticcacaulis aquaticus</name>
    <dbReference type="NCBI Taxonomy" id="2984212"/>
    <lineage>
        <taxon>Bacteria</taxon>
        <taxon>Pseudomonadati</taxon>
        <taxon>Pseudomonadota</taxon>
        <taxon>Alphaproteobacteria</taxon>
        <taxon>Caulobacterales</taxon>
        <taxon>Caulobacteraceae</taxon>
        <taxon>Asticcacaulis</taxon>
    </lineage>
</organism>
<accession>A0ABT5HQ92</accession>
<dbReference type="Proteomes" id="UP001214854">
    <property type="component" value="Unassembled WGS sequence"/>
</dbReference>
<evidence type="ECO:0000256" key="1">
    <source>
        <dbReference type="SAM" id="SignalP"/>
    </source>
</evidence>
<feature type="chain" id="PRO_5045407406" evidence="1">
    <location>
        <begin position="24"/>
        <end position="129"/>
    </location>
</feature>
<comment type="caution">
    <text evidence="2">The sequence shown here is derived from an EMBL/GenBank/DDBJ whole genome shotgun (WGS) entry which is preliminary data.</text>
</comment>
<reference evidence="2 3" key="1">
    <citation type="submission" date="2023-01" db="EMBL/GenBank/DDBJ databases">
        <title>Novel species of the genus Asticcacaulis isolated from rivers.</title>
        <authorList>
            <person name="Lu H."/>
        </authorList>
    </citation>
    <scope>NUCLEOTIDE SEQUENCE [LARGE SCALE GENOMIC DNA]</scope>
    <source>
        <strain evidence="2 3">BYS171W</strain>
    </source>
</reference>
<feature type="signal peptide" evidence="1">
    <location>
        <begin position="1"/>
        <end position="23"/>
    </location>
</feature>
<evidence type="ECO:0000313" key="3">
    <source>
        <dbReference type="Proteomes" id="UP001214854"/>
    </source>
</evidence>
<dbReference type="RefSeq" id="WP_272746752.1">
    <property type="nucleotide sequence ID" value="NZ_JAQQKX010000002.1"/>
</dbReference>
<evidence type="ECO:0000313" key="2">
    <source>
        <dbReference type="EMBL" id="MDC7682242.1"/>
    </source>
</evidence>
<sequence length="129" mass="13943">MFRKIIISVTATAALLAAGQASALDLTKMRAKTKPVENSKEMYEVCAGVMGLAFVNSSNLAEGPDKAKKVELLKTIAVAWIAKAAEKNSVTSDAYITKPLTDDINSVQGLPEDVRVFYIGYCLEETEKL</sequence>
<keyword evidence="1" id="KW-0732">Signal</keyword>
<keyword evidence="3" id="KW-1185">Reference proteome</keyword>
<dbReference type="EMBL" id="JAQQKX010000002">
    <property type="protein sequence ID" value="MDC7682242.1"/>
    <property type="molecule type" value="Genomic_DNA"/>
</dbReference>
<gene>
    <name evidence="2" type="ORF">PQU92_03080</name>
</gene>